<feature type="chain" id="PRO_5043125473" evidence="2">
    <location>
        <begin position="18"/>
        <end position="159"/>
    </location>
</feature>
<evidence type="ECO:0000256" key="2">
    <source>
        <dbReference type="SAM" id="SignalP"/>
    </source>
</evidence>
<protein>
    <submittedName>
        <fullName evidence="5">Transmembrane protein</fullName>
    </submittedName>
</protein>
<gene>
    <name evidence="3" type="ORF">NBR_LOCUS13750</name>
</gene>
<name>A0A0N4YBC2_NIPBR</name>
<evidence type="ECO:0000313" key="4">
    <source>
        <dbReference type="Proteomes" id="UP000271162"/>
    </source>
</evidence>
<keyword evidence="4" id="KW-1185">Reference proteome</keyword>
<evidence type="ECO:0000313" key="3">
    <source>
        <dbReference type="EMBL" id="VDL77339.1"/>
    </source>
</evidence>
<evidence type="ECO:0000256" key="1">
    <source>
        <dbReference type="SAM" id="MobiDB-lite"/>
    </source>
</evidence>
<evidence type="ECO:0000313" key="5">
    <source>
        <dbReference type="WBParaSite" id="NBR_0001374901-mRNA-1"/>
    </source>
</evidence>
<organism evidence="5">
    <name type="scientific">Nippostrongylus brasiliensis</name>
    <name type="common">Rat hookworm</name>
    <dbReference type="NCBI Taxonomy" id="27835"/>
    <lineage>
        <taxon>Eukaryota</taxon>
        <taxon>Metazoa</taxon>
        <taxon>Ecdysozoa</taxon>
        <taxon>Nematoda</taxon>
        <taxon>Chromadorea</taxon>
        <taxon>Rhabditida</taxon>
        <taxon>Rhabditina</taxon>
        <taxon>Rhabditomorpha</taxon>
        <taxon>Strongyloidea</taxon>
        <taxon>Heligmosomidae</taxon>
        <taxon>Nippostrongylus</taxon>
    </lineage>
</organism>
<dbReference type="WBParaSite" id="NBR_0001374901-mRNA-1">
    <property type="protein sequence ID" value="NBR_0001374901-mRNA-1"/>
    <property type="gene ID" value="NBR_0001374901"/>
</dbReference>
<sequence length="159" mass="17838">MALGGFFLLPVVSEASSASNPATLTLPGQLFLALHGLRFIDRRKIHFSASFSHFRTVHGYQREHRTWMVRNDIAAACALAIGRAERTKWHHWLLHRWFAAFIFWPISVGLPTRQHYPKREGRRQTASARYIARNPTKTPLATPPKTASLGPGRGDGGGE</sequence>
<reference evidence="3 4" key="2">
    <citation type="submission" date="2018-11" db="EMBL/GenBank/DDBJ databases">
        <authorList>
            <consortium name="Pathogen Informatics"/>
        </authorList>
    </citation>
    <scope>NUCLEOTIDE SEQUENCE [LARGE SCALE GENOMIC DNA]</scope>
</reference>
<dbReference type="EMBL" id="UYSL01021133">
    <property type="protein sequence ID" value="VDL77339.1"/>
    <property type="molecule type" value="Genomic_DNA"/>
</dbReference>
<dbReference type="AlphaFoldDB" id="A0A0N4YBC2"/>
<feature type="compositionally biased region" description="Low complexity" evidence="1">
    <location>
        <begin position="135"/>
        <end position="147"/>
    </location>
</feature>
<dbReference type="Proteomes" id="UP000271162">
    <property type="component" value="Unassembled WGS sequence"/>
</dbReference>
<reference evidence="5" key="1">
    <citation type="submission" date="2017-02" db="UniProtKB">
        <authorList>
            <consortium name="WormBaseParasite"/>
        </authorList>
    </citation>
    <scope>IDENTIFICATION</scope>
</reference>
<accession>A0A0N4YBC2</accession>
<proteinExistence type="predicted"/>
<feature type="signal peptide" evidence="2">
    <location>
        <begin position="1"/>
        <end position="17"/>
    </location>
</feature>
<keyword evidence="2" id="KW-0732">Signal</keyword>
<feature type="region of interest" description="Disordered" evidence="1">
    <location>
        <begin position="116"/>
        <end position="159"/>
    </location>
</feature>